<gene>
    <name evidence="2" type="ORF">BRENAR_LOCUS1538</name>
</gene>
<feature type="compositionally biased region" description="Basic and acidic residues" evidence="1">
    <location>
        <begin position="217"/>
        <end position="235"/>
    </location>
</feature>
<protein>
    <submittedName>
        <fullName evidence="2">DEKNAAC101736</fullName>
    </submittedName>
</protein>
<proteinExistence type="predicted"/>
<evidence type="ECO:0000256" key="1">
    <source>
        <dbReference type="SAM" id="MobiDB-lite"/>
    </source>
</evidence>
<name>A0A448YIZ2_BRENA</name>
<evidence type="ECO:0000313" key="3">
    <source>
        <dbReference type="Proteomes" id="UP000290900"/>
    </source>
</evidence>
<feature type="compositionally biased region" description="Low complexity" evidence="1">
    <location>
        <begin position="16"/>
        <end position="29"/>
    </location>
</feature>
<dbReference type="EMBL" id="CAACVR010000007">
    <property type="protein sequence ID" value="VEU20803.1"/>
    <property type="molecule type" value="Genomic_DNA"/>
</dbReference>
<dbReference type="OrthoDB" id="4097029at2759"/>
<feature type="compositionally biased region" description="Acidic residues" evidence="1">
    <location>
        <begin position="236"/>
        <end position="247"/>
    </location>
</feature>
<feature type="compositionally biased region" description="Polar residues" evidence="1">
    <location>
        <begin position="1"/>
        <end position="10"/>
    </location>
</feature>
<accession>A0A448YIZ2</accession>
<feature type="region of interest" description="Disordered" evidence="1">
    <location>
        <begin position="217"/>
        <end position="262"/>
    </location>
</feature>
<evidence type="ECO:0000313" key="2">
    <source>
        <dbReference type="EMBL" id="VEU20803.1"/>
    </source>
</evidence>
<organism evidence="2 3">
    <name type="scientific">Brettanomyces naardenensis</name>
    <name type="common">Yeast</name>
    <dbReference type="NCBI Taxonomy" id="13370"/>
    <lineage>
        <taxon>Eukaryota</taxon>
        <taxon>Fungi</taxon>
        <taxon>Dikarya</taxon>
        <taxon>Ascomycota</taxon>
        <taxon>Saccharomycotina</taxon>
        <taxon>Pichiomycetes</taxon>
        <taxon>Pichiales</taxon>
        <taxon>Pichiaceae</taxon>
        <taxon>Brettanomyces</taxon>
    </lineage>
</organism>
<sequence length="282" mass="32726">MRILPSNTLQRPLKSPSPSGSIFSLSSPSNTSIEYSKIYNSDDDEDYYRDSAKGMIPTTTTNSEASSTFYVNGATGSAGFINAPLLYASDSIRDDEASRHPMEFFEGGGGDLRGHWFHSENDSDGDGKGALGQLNERMEGRVDRMFHPLQQQRQRLQNRALQRHLHPQSYHDRSLDRNKYIRQQKYRNNKREALKANYRGSMEDFVLRQEEEDMRKRIERDSEINQITDPDRYLDDNDYDADDDDDFDRPHRASKVEEQQLEDLLNEDRIELEEMTRNLSLN</sequence>
<reference evidence="2 3" key="1">
    <citation type="submission" date="2018-12" db="EMBL/GenBank/DDBJ databases">
        <authorList>
            <person name="Tiukova I."/>
            <person name="Dainat J."/>
        </authorList>
    </citation>
    <scope>NUCLEOTIDE SEQUENCE [LARGE SCALE GENOMIC DNA]</scope>
</reference>
<dbReference type="AlphaFoldDB" id="A0A448YIZ2"/>
<feature type="region of interest" description="Disordered" evidence="1">
    <location>
        <begin position="1"/>
        <end position="29"/>
    </location>
</feature>
<dbReference type="Proteomes" id="UP000290900">
    <property type="component" value="Unassembled WGS sequence"/>
</dbReference>
<keyword evidence="3" id="KW-1185">Reference proteome</keyword>
<feature type="compositionally biased region" description="Basic and acidic residues" evidence="1">
    <location>
        <begin position="248"/>
        <end position="258"/>
    </location>
</feature>
<dbReference type="InParanoid" id="A0A448YIZ2"/>